<dbReference type="EMBL" id="FORO01000004">
    <property type="protein sequence ID" value="SFI74006.1"/>
    <property type="molecule type" value="Genomic_DNA"/>
</dbReference>
<feature type="region of interest" description="Disordered" evidence="1">
    <location>
        <begin position="1"/>
        <end position="23"/>
    </location>
</feature>
<reference evidence="2 3" key="1">
    <citation type="submission" date="2016-10" db="EMBL/GenBank/DDBJ databases">
        <authorList>
            <person name="de Groot N.N."/>
        </authorList>
    </citation>
    <scope>NUCLEOTIDE SEQUENCE [LARGE SCALE GENOMIC DNA]</scope>
    <source>
        <strain evidence="2 3">SP2</strain>
    </source>
</reference>
<evidence type="ECO:0000313" key="3">
    <source>
        <dbReference type="Proteomes" id="UP000182829"/>
    </source>
</evidence>
<feature type="compositionally biased region" description="Basic and acidic residues" evidence="1">
    <location>
        <begin position="1"/>
        <end position="10"/>
    </location>
</feature>
<evidence type="ECO:0000256" key="1">
    <source>
        <dbReference type="SAM" id="MobiDB-lite"/>
    </source>
</evidence>
<name>A0A1I3KNF7_9EURY</name>
<protein>
    <submittedName>
        <fullName evidence="2">Uncharacterized protein</fullName>
    </submittedName>
</protein>
<accession>A0A1I3KNF7</accession>
<proteinExistence type="predicted"/>
<evidence type="ECO:0000313" key="2">
    <source>
        <dbReference type="EMBL" id="SFI74006.1"/>
    </source>
</evidence>
<sequence>MASSTPRHEAGPNTAAISSQRQTEFDDWCKIERYVPTK</sequence>
<dbReference type="Proteomes" id="UP000182829">
    <property type="component" value="Unassembled WGS sequence"/>
</dbReference>
<gene>
    <name evidence="2" type="ORF">SAMN05443661_104141</name>
</gene>
<organism evidence="2 3">
    <name type="scientific">Natronobacterium gregoryi</name>
    <dbReference type="NCBI Taxonomy" id="44930"/>
    <lineage>
        <taxon>Archaea</taxon>
        <taxon>Methanobacteriati</taxon>
        <taxon>Methanobacteriota</taxon>
        <taxon>Stenosarchaea group</taxon>
        <taxon>Halobacteria</taxon>
        <taxon>Halobacteriales</taxon>
        <taxon>Natrialbaceae</taxon>
        <taxon>Natronobacterium</taxon>
    </lineage>
</organism>
<dbReference type="AlphaFoldDB" id="A0A1I3KNF7"/>